<reference evidence="2" key="1">
    <citation type="submission" date="2021-02" db="EMBL/GenBank/DDBJ databases">
        <authorList>
            <person name="Nowell W R."/>
        </authorList>
    </citation>
    <scope>NUCLEOTIDE SEQUENCE</scope>
</reference>
<name>A0A814BYB2_9BILA</name>
<dbReference type="AlphaFoldDB" id="A0A814BYB2"/>
<comment type="caution">
    <text evidence="2">The sequence shown here is derived from an EMBL/GenBank/DDBJ whole genome shotgun (WGS) entry which is preliminary data.</text>
</comment>
<evidence type="ECO:0000313" key="2">
    <source>
        <dbReference type="EMBL" id="CAF0934184.1"/>
    </source>
</evidence>
<feature type="region of interest" description="Disordered" evidence="1">
    <location>
        <begin position="1"/>
        <end position="43"/>
    </location>
</feature>
<dbReference type="Proteomes" id="UP000663864">
    <property type="component" value="Unassembled WGS sequence"/>
</dbReference>
<evidence type="ECO:0000313" key="3">
    <source>
        <dbReference type="EMBL" id="CAF3626739.1"/>
    </source>
</evidence>
<gene>
    <name evidence="3" type="ORF">JBS370_LOCUS5069</name>
    <name evidence="2" type="ORF">ZHD862_LOCUS9105</name>
</gene>
<organism evidence="2 4">
    <name type="scientific">Rotaria sordida</name>
    <dbReference type="NCBI Taxonomy" id="392033"/>
    <lineage>
        <taxon>Eukaryota</taxon>
        <taxon>Metazoa</taxon>
        <taxon>Spiralia</taxon>
        <taxon>Gnathifera</taxon>
        <taxon>Rotifera</taxon>
        <taxon>Eurotatoria</taxon>
        <taxon>Bdelloidea</taxon>
        <taxon>Philodinida</taxon>
        <taxon>Philodinidae</taxon>
        <taxon>Rotaria</taxon>
    </lineage>
</organism>
<protein>
    <submittedName>
        <fullName evidence="2">Uncharacterized protein</fullName>
    </submittedName>
</protein>
<accession>A0A814BYB2</accession>
<sequence>MSKAFSQSSPVYSNASMTNRPTSHPTNESSMPMPTSIEVGMGAGGNPSYSYPYGYPQTQIPQDIYRDSIQTAVLDRVRNHLDEITQI</sequence>
<dbReference type="EMBL" id="CAJOBD010000256">
    <property type="protein sequence ID" value="CAF3626739.1"/>
    <property type="molecule type" value="Genomic_DNA"/>
</dbReference>
<feature type="compositionally biased region" description="Polar residues" evidence="1">
    <location>
        <begin position="1"/>
        <end position="33"/>
    </location>
</feature>
<proteinExistence type="predicted"/>
<dbReference type="EMBL" id="CAJNOT010000305">
    <property type="protein sequence ID" value="CAF0934184.1"/>
    <property type="molecule type" value="Genomic_DNA"/>
</dbReference>
<dbReference type="Proteomes" id="UP000663836">
    <property type="component" value="Unassembled WGS sequence"/>
</dbReference>
<evidence type="ECO:0000256" key="1">
    <source>
        <dbReference type="SAM" id="MobiDB-lite"/>
    </source>
</evidence>
<evidence type="ECO:0000313" key="4">
    <source>
        <dbReference type="Proteomes" id="UP000663864"/>
    </source>
</evidence>